<dbReference type="GO" id="GO:0043856">
    <property type="term" value="F:anti-sigma factor antagonist activity"/>
    <property type="evidence" value="ECO:0007669"/>
    <property type="project" value="InterPro"/>
</dbReference>
<dbReference type="PROSITE" id="PS50801">
    <property type="entry name" value="STAS"/>
    <property type="match status" value="1"/>
</dbReference>
<dbReference type="PANTHER" id="PTHR33495">
    <property type="entry name" value="ANTI-SIGMA FACTOR ANTAGONIST TM_1081-RELATED-RELATED"/>
    <property type="match status" value="1"/>
</dbReference>
<dbReference type="OrthoDB" id="3297821at2"/>
<dbReference type="InterPro" id="IPR002645">
    <property type="entry name" value="STAS_dom"/>
</dbReference>
<comment type="similarity">
    <text evidence="1 2">Belongs to the anti-sigma-factor antagonist family.</text>
</comment>
<reference evidence="4 5" key="1">
    <citation type="submission" date="2019-03" db="EMBL/GenBank/DDBJ databases">
        <title>Sequencing the genomes of 1000 actinobacteria strains.</title>
        <authorList>
            <person name="Klenk H.-P."/>
        </authorList>
    </citation>
    <scope>NUCLEOTIDE SEQUENCE [LARGE SCALE GENOMIC DNA]</scope>
    <source>
        <strain evidence="4 5">DSM 43805</strain>
    </source>
</reference>
<dbReference type="Gene3D" id="3.30.750.24">
    <property type="entry name" value="STAS domain"/>
    <property type="match status" value="1"/>
</dbReference>
<evidence type="ECO:0000313" key="4">
    <source>
        <dbReference type="EMBL" id="TDO32902.1"/>
    </source>
</evidence>
<dbReference type="SUPFAM" id="SSF52091">
    <property type="entry name" value="SpoIIaa-like"/>
    <property type="match status" value="1"/>
</dbReference>
<dbReference type="EMBL" id="SNWR01000002">
    <property type="protein sequence ID" value="TDO32902.1"/>
    <property type="molecule type" value="Genomic_DNA"/>
</dbReference>
<evidence type="ECO:0000256" key="2">
    <source>
        <dbReference type="RuleBase" id="RU003749"/>
    </source>
</evidence>
<organism evidence="4 5">
    <name type="scientific">Paractinoplanes brasiliensis</name>
    <dbReference type="NCBI Taxonomy" id="52695"/>
    <lineage>
        <taxon>Bacteria</taxon>
        <taxon>Bacillati</taxon>
        <taxon>Actinomycetota</taxon>
        <taxon>Actinomycetes</taxon>
        <taxon>Micromonosporales</taxon>
        <taxon>Micromonosporaceae</taxon>
        <taxon>Paractinoplanes</taxon>
    </lineage>
</organism>
<proteinExistence type="inferred from homology"/>
<dbReference type="Proteomes" id="UP000294901">
    <property type="component" value="Unassembled WGS sequence"/>
</dbReference>
<comment type="caution">
    <text evidence="4">The sequence shown here is derived from an EMBL/GenBank/DDBJ whole genome shotgun (WGS) entry which is preliminary data.</text>
</comment>
<dbReference type="RefSeq" id="WP_133878810.1">
    <property type="nucleotide sequence ID" value="NZ_BOMD01000048.1"/>
</dbReference>
<dbReference type="AlphaFoldDB" id="A0A4R6JBJ4"/>
<gene>
    <name evidence="4" type="ORF">C8E87_8380</name>
</gene>
<evidence type="ECO:0000259" key="3">
    <source>
        <dbReference type="PROSITE" id="PS50801"/>
    </source>
</evidence>
<dbReference type="CDD" id="cd07043">
    <property type="entry name" value="STAS_anti-anti-sigma_factors"/>
    <property type="match status" value="1"/>
</dbReference>
<dbReference type="InterPro" id="IPR036513">
    <property type="entry name" value="STAS_dom_sf"/>
</dbReference>
<evidence type="ECO:0000256" key="1">
    <source>
        <dbReference type="ARBA" id="ARBA00009013"/>
    </source>
</evidence>
<name>A0A4R6JBJ4_9ACTN</name>
<keyword evidence="5" id="KW-1185">Reference proteome</keyword>
<dbReference type="PANTHER" id="PTHR33495:SF2">
    <property type="entry name" value="ANTI-SIGMA FACTOR ANTAGONIST TM_1081-RELATED"/>
    <property type="match status" value="1"/>
</dbReference>
<accession>A0A4R6JBJ4</accession>
<protein>
    <recommendedName>
        <fullName evidence="2">Anti-sigma factor antagonist</fullName>
    </recommendedName>
</protein>
<evidence type="ECO:0000313" key="5">
    <source>
        <dbReference type="Proteomes" id="UP000294901"/>
    </source>
</evidence>
<dbReference type="NCBIfam" id="TIGR00377">
    <property type="entry name" value="ant_ant_sig"/>
    <property type="match status" value="1"/>
</dbReference>
<dbReference type="InterPro" id="IPR003658">
    <property type="entry name" value="Anti-sigma_ant"/>
</dbReference>
<sequence>MHGFPERVILDVGVRECGEDAVLISVAGEVDGDNCAELRSRLTGHDARHVTLDLDALTFIGSAGVRELLYCREVVEQLGGTLMISRAHENVRQILTLCGLTELLASPQYDRN</sequence>
<feature type="domain" description="STAS" evidence="3">
    <location>
        <begin position="19"/>
        <end position="112"/>
    </location>
</feature>
<dbReference type="Pfam" id="PF01740">
    <property type="entry name" value="STAS"/>
    <property type="match status" value="1"/>
</dbReference>